<sequence>MSAISVGERVLSSPTPHDTSNILRTLLVGRAPKGSLLRVPLLPPVIMSFLLSRVIGLRTASTTSHSFSTRSRLPSFLSRRPLLDIASPTSRTAVLQSNVRMRTGRPKNKRLLSLKPASPQPSPSQSDTAASSSSLTGAAPESTQRAELEPVWKAPPSDGNGELHVDDFLYPSAAGDVYGGD</sequence>
<protein>
    <submittedName>
        <fullName evidence="2">Uncharacterized protein</fullName>
    </submittedName>
</protein>
<keyword evidence="3" id="KW-1185">Reference proteome</keyword>
<evidence type="ECO:0000313" key="2">
    <source>
        <dbReference type="EMBL" id="KZO98708.1"/>
    </source>
</evidence>
<feature type="compositionally biased region" description="Low complexity" evidence="1">
    <location>
        <begin position="113"/>
        <end position="140"/>
    </location>
</feature>
<organism evidence="2 3">
    <name type="scientific">Calocera viscosa (strain TUFC12733)</name>
    <dbReference type="NCBI Taxonomy" id="1330018"/>
    <lineage>
        <taxon>Eukaryota</taxon>
        <taxon>Fungi</taxon>
        <taxon>Dikarya</taxon>
        <taxon>Basidiomycota</taxon>
        <taxon>Agaricomycotina</taxon>
        <taxon>Dacrymycetes</taxon>
        <taxon>Dacrymycetales</taxon>
        <taxon>Dacrymycetaceae</taxon>
        <taxon>Calocera</taxon>
    </lineage>
</organism>
<dbReference type="EMBL" id="KV417274">
    <property type="protein sequence ID" value="KZO98708.1"/>
    <property type="molecule type" value="Genomic_DNA"/>
</dbReference>
<feature type="region of interest" description="Disordered" evidence="1">
    <location>
        <begin position="101"/>
        <end position="181"/>
    </location>
</feature>
<accession>A0A167PEL9</accession>
<name>A0A167PEL9_CALVF</name>
<evidence type="ECO:0000256" key="1">
    <source>
        <dbReference type="SAM" id="MobiDB-lite"/>
    </source>
</evidence>
<proteinExistence type="predicted"/>
<evidence type="ECO:0000313" key="3">
    <source>
        <dbReference type="Proteomes" id="UP000076738"/>
    </source>
</evidence>
<gene>
    <name evidence="2" type="ORF">CALVIDRAFT_596351</name>
</gene>
<reference evidence="2 3" key="1">
    <citation type="journal article" date="2016" name="Mol. Biol. Evol.">
        <title>Comparative Genomics of Early-Diverging Mushroom-Forming Fungi Provides Insights into the Origins of Lignocellulose Decay Capabilities.</title>
        <authorList>
            <person name="Nagy L.G."/>
            <person name="Riley R."/>
            <person name="Tritt A."/>
            <person name="Adam C."/>
            <person name="Daum C."/>
            <person name="Floudas D."/>
            <person name="Sun H."/>
            <person name="Yadav J.S."/>
            <person name="Pangilinan J."/>
            <person name="Larsson K.H."/>
            <person name="Matsuura K."/>
            <person name="Barry K."/>
            <person name="Labutti K."/>
            <person name="Kuo R."/>
            <person name="Ohm R.A."/>
            <person name="Bhattacharya S.S."/>
            <person name="Shirouzu T."/>
            <person name="Yoshinaga Y."/>
            <person name="Martin F.M."/>
            <person name="Grigoriev I.V."/>
            <person name="Hibbett D.S."/>
        </authorList>
    </citation>
    <scope>NUCLEOTIDE SEQUENCE [LARGE SCALE GENOMIC DNA]</scope>
    <source>
        <strain evidence="2 3">TUFC12733</strain>
    </source>
</reference>
<feature type="compositionally biased region" description="Basic residues" evidence="1">
    <location>
        <begin position="102"/>
        <end position="112"/>
    </location>
</feature>
<dbReference type="AlphaFoldDB" id="A0A167PEL9"/>
<dbReference type="Proteomes" id="UP000076738">
    <property type="component" value="Unassembled WGS sequence"/>
</dbReference>